<dbReference type="AlphaFoldDB" id="A0A9W4DXF2"/>
<name>A0A9W4DXF2_9ACTN</name>
<sequence>MGRDCLIILVMSLGDKGRLVREL</sequence>
<proteinExistence type="predicted"/>
<gene>
    <name evidence="1" type="ORF">SCOCK_90102</name>
</gene>
<dbReference type="EMBL" id="CAJSLV010000125">
    <property type="protein sequence ID" value="CAG6399345.1"/>
    <property type="molecule type" value="Genomic_DNA"/>
</dbReference>
<keyword evidence="2" id="KW-1185">Reference proteome</keyword>
<comment type="caution">
    <text evidence="1">The sequence shown here is derived from an EMBL/GenBank/DDBJ whole genome shotgun (WGS) entry which is preliminary data.</text>
</comment>
<protein>
    <submittedName>
        <fullName evidence="1">Uncharacterized protein</fullName>
    </submittedName>
</protein>
<evidence type="ECO:0000313" key="2">
    <source>
        <dbReference type="Proteomes" id="UP001152519"/>
    </source>
</evidence>
<reference evidence="1" key="1">
    <citation type="submission" date="2021-05" db="EMBL/GenBank/DDBJ databases">
        <authorList>
            <person name="Arsene-Ploetze F."/>
        </authorList>
    </citation>
    <scope>NUCLEOTIDE SEQUENCE</scope>
    <source>
        <strain evidence="1">DSM 42138</strain>
    </source>
</reference>
<evidence type="ECO:0000313" key="1">
    <source>
        <dbReference type="EMBL" id="CAG6399345.1"/>
    </source>
</evidence>
<accession>A0A9W4DXF2</accession>
<organism evidence="1 2">
    <name type="scientific">Actinacidiphila cocklensis</name>
    <dbReference type="NCBI Taxonomy" id="887465"/>
    <lineage>
        <taxon>Bacteria</taxon>
        <taxon>Bacillati</taxon>
        <taxon>Actinomycetota</taxon>
        <taxon>Actinomycetes</taxon>
        <taxon>Kitasatosporales</taxon>
        <taxon>Streptomycetaceae</taxon>
        <taxon>Actinacidiphila</taxon>
    </lineage>
</organism>
<dbReference type="Proteomes" id="UP001152519">
    <property type="component" value="Unassembled WGS sequence"/>
</dbReference>